<sequence length="47" mass="4617">MACWSAARIPSIGLGFPSVAGAARARPDATIVPTTGDGGGSWDSPTS</sequence>
<dbReference type="EMBL" id="JAHWXH010000001">
    <property type="protein sequence ID" value="MDS0244085.1"/>
    <property type="molecule type" value="Genomic_DNA"/>
</dbReference>
<protein>
    <submittedName>
        <fullName evidence="1">Uncharacterized protein</fullName>
    </submittedName>
</protein>
<dbReference type="AlphaFoldDB" id="A0AAJ2HGJ0"/>
<dbReference type="SUPFAM" id="SSF52518">
    <property type="entry name" value="Thiamin diphosphate-binding fold (THDP-binding)"/>
    <property type="match status" value="1"/>
</dbReference>
<name>A0AAJ2HGJ0_9MICO</name>
<comment type="caution">
    <text evidence="1">The sequence shown here is derived from an EMBL/GenBank/DDBJ whole genome shotgun (WGS) entry which is preliminary data.</text>
</comment>
<dbReference type="GO" id="GO:0000287">
    <property type="term" value="F:magnesium ion binding"/>
    <property type="evidence" value="ECO:0007669"/>
    <property type="project" value="UniProtKB-ARBA"/>
</dbReference>
<reference evidence="1 2" key="1">
    <citation type="submission" date="2021-06" db="EMBL/GenBank/DDBJ databases">
        <title>Genome-based taxonomic framework of Microbacterium strains isolated from marine environment, the description of four new species and reclassification of four preexisting species.</title>
        <authorList>
            <person name="Lee S.D."/>
            <person name="Kim S.-M."/>
            <person name="Byeon Y.-S."/>
            <person name="Yang H.L."/>
            <person name="Kim I.S."/>
        </authorList>
    </citation>
    <scope>NUCLEOTIDE SEQUENCE [LARGE SCALE GENOMIC DNA]</scope>
    <source>
        <strain evidence="1 2">KACC 20514</strain>
    </source>
</reference>
<dbReference type="InterPro" id="IPR029061">
    <property type="entry name" value="THDP-binding"/>
</dbReference>
<organism evidence="1 2">
    <name type="scientific">Microbacterium aurantiacum</name>
    <dbReference type="NCBI Taxonomy" id="162393"/>
    <lineage>
        <taxon>Bacteria</taxon>
        <taxon>Bacillati</taxon>
        <taxon>Actinomycetota</taxon>
        <taxon>Actinomycetes</taxon>
        <taxon>Micrococcales</taxon>
        <taxon>Microbacteriaceae</taxon>
        <taxon>Microbacterium</taxon>
    </lineage>
</organism>
<evidence type="ECO:0000313" key="1">
    <source>
        <dbReference type="EMBL" id="MDS0244085.1"/>
    </source>
</evidence>
<dbReference type="Proteomes" id="UP001183582">
    <property type="component" value="Unassembled WGS sequence"/>
</dbReference>
<accession>A0AAJ2HGJ0</accession>
<dbReference type="GeneID" id="301456660"/>
<evidence type="ECO:0000313" key="2">
    <source>
        <dbReference type="Proteomes" id="UP001183582"/>
    </source>
</evidence>
<dbReference type="RefSeq" id="WP_310890206.1">
    <property type="nucleotide sequence ID" value="NZ_BAAAGR010000004.1"/>
</dbReference>
<gene>
    <name evidence="1" type="ORF">KZC50_00500</name>
</gene>
<proteinExistence type="predicted"/>